<dbReference type="InterPro" id="IPR023214">
    <property type="entry name" value="HAD_sf"/>
</dbReference>
<evidence type="ECO:0008006" key="3">
    <source>
        <dbReference type="Google" id="ProtNLM"/>
    </source>
</evidence>
<name>A0AAD9IMA9_PROWI</name>
<keyword evidence="2" id="KW-1185">Reference proteome</keyword>
<dbReference type="SFLD" id="SFLDG01131">
    <property type="entry name" value="C1.5.2:_MDP_Like"/>
    <property type="match status" value="1"/>
</dbReference>
<proteinExistence type="predicted"/>
<dbReference type="EMBL" id="JASFZW010000002">
    <property type="protein sequence ID" value="KAK2079945.1"/>
    <property type="molecule type" value="Genomic_DNA"/>
</dbReference>
<dbReference type="PANTHER" id="PTHR17901">
    <property type="entry name" value="MAGNESIUM-DEPENDENT PHOSPHATASE 1 MDP1"/>
    <property type="match status" value="1"/>
</dbReference>
<accession>A0AAD9IMA9</accession>
<dbReference type="InterPro" id="IPR010033">
    <property type="entry name" value="HAD_SF_ppase_IIIC"/>
</dbReference>
<dbReference type="SFLD" id="SFLDG01129">
    <property type="entry name" value="C1.5:_HAD__Beta-PGM__Phosphata"/>
    <property type="match status" value="1"/>
</dbReference>
<evidence type="ECO:0000313" key="2">
    <source>
        <dbReference type="Proteomes" id="UP001255856"/>
    </source>
</evidence>
<dbReference type="InterPro" id="IPR010036">
    <property type="entry name" value="MDP_1_eu_arc"/>
</dbReference>
<evidence type="ECO:0000313" key="1">
    <source>
        <dbReference type="EMBL" id="KAK2079945.1"/>
    </source>
</evidence>
<dbReference type="SUPFAM" id="SSF56784">
    <property type="entry name" value="HAD-like"/>
    <property type="match status" value="1"/>
</dbReference>
<sequence>MAPEGQELPKLIAFDLDATLWIPEMYELSGPPFKVDPKDGECLVDRRGEQIQLMGASRKILSELANDARWQDTQVAYVSRTEYPQWANSCLKLFRIGERSSMHKLAEVKEIYPGSKLTHFRRIHNQTGIEYGDMLFFDNESWNIKEVSRLGVVCVYTPDGMTDHVWQQGLADFAKAAGSRAA</sequence>
<dbReference type="NCBIfam" id="TIGR01685">
    <property type="entry name" value="MDP-1"/>
    <property type="match status" value="1"/>
</dbReference>
<dbReference type="NCBIfam" id="TIGR01681">
    <property type="entry name" value="HAD-SF-IIIC"/>
    <property type="match status" value="1"/>
</dbReference>
<comment type="caution">
    <text evidence="1">The sequence shown here is derived from an EMBL/GenBank/DDBJ whole genome shotgun (WGS) entry which is preliminary data.</text>
</comment>
<organism evidence="1 2">
    <name type="scientific">Prototheca wickerhamii</name>
    <dbReference type="NCBI Taxonomy" id="3111"/>
    <lineage>
        <taxon>Eukaryota</taxon>
        <taxon>Viridiplantae</taxon>
        <taxon>Chlorophyta</taxon>
        <taxon>core chlorophytes</taxon>
        <taxon>Trebouxiophyceae</taxon>
        <taxon>Chlorellales</taxon>
        <taxon>Chlorellaceae</taxon>
        <taxon>Prototheca</taxon>
    </lineage>
</organism>
<dbReference type="SFLD" id="SFLDS00003">
    <property type="entry name" value="Haloacid_Dehalogenase"/>
    <property type="match status" value="1"/>
</dbReference>
<dbReference type="Gene3D" id="3.40.50.1000">
    <property type="entry name" value="HAD superfamily/HAD-like"/>
    <property type="match status" value="1"/>
</dbReference>
<dbReference type="AlphaFoldDB" id="A0AAD9IMA9"/>
<dbReference type="Proteomes" id="UP001255856">
    <property type="component" value="Unassembled WGS sequence"/>
</dbReference>
<dbReference type="InterPro" id="IPR036412">
    <property type="entry name" value="HAD-like_sf"/>
</dbReference>
<dbReference type="Pfam" id="PF12689">
    <property type="entry name" value="Acid_PPase"/>
    <property type="match status" value="1"/>
</dbReference>
<dbReference type="GO" id="GO:0003993">
    <property type="term" value="F:acid phosphatase activity"/>
    <property type="evidence" value="ECO:0007669"/>
    <property type="project" value="TreeGrafter"/>
</dbReference>
<dbReference type="PANTHER" id="PTHR17901:SF14">
    <property type="entry name" value="MAGNESIUM-DEPENDENT PHOSPHATASE 1"/>
    <property type="match status" value="1"/>
</dbReference>
<protein>
    <recommendedName>
        <fullName evidence="3">Magnesium-dependent phosphatase-1</fullName>
    </recommendedName>
</protein>
<reference evidence="1" key="1">
    <citation type="submission" date="2021-01" db="EMBL/GenBank/DDBJ databases">
        <authorList>
            <person name="Eckstrom K.M.E."/>
        </authorList>
    </citation>
    <scope>NUCLEOTIDE SEQUENCE</scope>
    <source>
        <strain evidence="1">UVCC 0001</strain>
    </source>
</reference>
<gene>
    <name evidence="1" type="ORF">QBZ16_002340</name>
</gene>